<name>A0A7W9YJ85_9ACTN</name>
<proteinExistence type="predicted"/>
<dbReference type="AlphaFoldDB" id="A0A7W9YJ85"/>
<comment type="caution">
    <text evidence="1">The sequence shown here is derived from an EMBL/GenBank/DDBJ whole genome shotgun (WGS) entry which is preliminary data.</text>
</comment>
<evidence type="ECO:0000313" key="2">
    <source>
        <dbReference type="Proteomes" id="UP000546642"/>
    </source>
</evidence>
<dbReference type="Proteomes" id="UP000546642">
    <property type="component" value="Unassembled WGS sequence"/>
</dbReference>
<organism evidence="1 2">
    <name type="scientific">Nocardiopsis mwathae</name>
    <dbReference type="NCBI Taxonomy" id="1472723"/>
    <lineage>
        <taxon>Bacteria</taxon>
        <taxon>Bacillati</taxon>
        <taxon>Actinomycetota</taxon>
        <taxon>Actinomycetes</taxon>
        <taxon>Streptosporangiales</taxon>
        <taxon>Nocardiopsidaceae</taxon>
        <taxon>Nocardiopsis</taxon>
    </lineage>
</organism>
<gene>
    <name evidence="1" type="ORF">HNR23_002256</name>
</gene>
<dbReference type="EMBL" id="JACHDS010000001">
    <property type="protein sequence ID" value="MBB6172196.1"/>
    <property type="molecule type" value="Genomic_DNA"/>
</dbReference>
<sequence length="350" mass="39605">MTPDDLFTKAPDSRGGFTMTFNRPLVEQLRRGPMLAYRDEDVAYQLVCLLEAEVPLIDGHGRLSNQDVSDAVRCADAVLGRLNTSQRIPFATRREYLNSPGFDRDIADICGPILRALADHERATSHAGFRGVNGDLRNVIFAATKKPELVWVDVTQGIVEITKNAEHCLMYDRPIPSTGLTVSDILAWWKNRDGIHSLPPTAQLQQLKTRLADSSPSSQPEKDLLRSYWAFAESRGFDSTPAILPQVYLHYDPVTQAQRDRNGGRVIPNQRRDFLLLAPGSRRIILEIDGKHHYSTSGEPDPRKYAEMVKEDRRLRLQGYEVYRFGGYEFQPSQAPDNMLMAFFTELLTD</sequence>
<dbReference type="RefSeq" id="WP_184075528.1">
    <property type="nucleotide sequence ID" value="NZ_JACHDS010000001.1"/>
</dbReference>
<evidence type="ECO:0000313" key="1">
    <source>
        <dbReference type="EMBL" id="MBB6172196.1"/>
    </source>
</evidence>
<accession>A0A7W9YJ85</accession>
<protein>
    <recommendedName>
        <fullName evidence="3">AbiJ-NTD3 domain-containing protein</fullName>
    </recommendedName>
</protein>
<reference evidence="1 2" key="1">
    <citation type="submission" date="2020-08" db="EMBL/GenBank/DDBJ databases">
        <title>Sequencing the genomes of 1000 actinobacteria strains.</title>
        <authorList>
            <person name="Klenk H.-P."/>
        </authorList>
    </citation>
    <scope>NUCLEOTIDE SEQUENCE [LARGE SCALE GENOMIC DNA]</scope>
    <source>
        <strain evidence="1 2">DSM 46659</strain>
    </source>
</reference>
<evidence type="ECO:0008006" key="3">
    <source>
        <dbReference type="Google" id="ProtNLM"/>
    </source>
</evidence>
<keyword evidence="2" id="KW-1185">Reference proteome</keyword>